<dbReference type="InterPro" id="IPR008613">
    <property type="entry name" value="Excalibur_Ca-bd_domain"/>
</dbReference>
<feature type="transmembrane region" description="Helical" evidence="5">
    <location>
        <begin position="6"/>
        <end position="25"/>
    </location>
</feature>
<dbReference type="InterPro" id="IPR035437">
    <property type="entry name" value="SNase_OB-fold_sf"/>
</dbReference>
<dbReference type="PROSITE" id="PS01123">
    <property type="entry name" value="TNASE_1"/>
    <property type="match status" value="1"/>
</dbReference>
<dbReference type="PANTHER" id="PTHR12302">
    <property type="entry name" value="EBNA2 BINDING PROTEIN P100"/>
    <property type="match status" value="1"/>
</dbReference>
<dbReference type="GO" id="GO:0003676">
    <property type="term" value="F:nucleic acid binding"/>
    <property type="evidence" value="ECO:0007669"/>
    <property type="project" value="InterPro"/>
</dbReference>
<keyword evidence="5" id="KW-0812">Transmembrane</keyword>
<dbReference type="SUPFAM" id="SSF50199">
    <property type="entry name" value="Staphylococcal nuclease"/>
    <property type="match status" value="1"/>
</dbReference>
<gene>
    <name evidence="7" type="ORF">EV146_104447</name>
</gene>
<dbReference type="Proteomes" id="UP000295689">
    <property type="component" value="Unassembled WGS sequence"/>
</dbReference>
<dbReference type="RefSeq" id="WP_132004931.1">
    <property type="nucleotide sequence ID" value="NZ_JABUHM010000015.1"/>
</dbReference>
<dbReference type="Pfam" id="PF05901">
    <property type="entry name" value="Excalibur"/>
    <property type="match status" value="1"/>
</dbReference>
<feature type="compositionally biased region" description="Basic and acidic residues" evidence="4">
    <location>
        <begin position="322"/>
        <end position="337"/>
    </location>
</feature>
<dbReference type="Pfam" id="PF00565">
    <property type="entry name" value="SNase"/>
    <property type="match status" value="1"/>
</dbReference>
<keyword evidence="1" id="KW-0540">Nuclease</keyword>
<evidence type="ECO:0000313" key="8">
    <source>
        <dbReference type="Proteomes" id="UP000295689"/>
    </source>
</evidence>
<proteinExistence type="predicted"/>
<dbReference type="PROSITE" id="PS50830">
    <property type="entry name" value="TNASE_3"/>
    <property type="match status" value="1"/>
</dbReference>
<evidence type="ECO:0000256" key="3">
    <source>
        <dbReference type="ARBA" id="ARBA00022801"/>
    </source>
</evidence>
<keyword evidence="2" id="KW-0255">Endonuclease</keyword>
<feature type="region of interest" description="Disordered" evidence="4">
    <location>
        <begin position="311"/>
        <end position="337"/>
    </location>
</feature>
<evidence type="ECO:0000256" key="1">
    <source>
        <dbReference type="ARBA" id="ARBA00022722"/>
    </source>
</evidence>
<dbReference type="Gene3D" id="2.40.50.90">
    <property type="match status" value="1"/>
</dbReference>
<evidence type="ECO:0000256" key="4">
    <source>
        <dbReference type="SAM" id="MobiDB-lite"/>
    </source>
</evidence>
<keyword evidence="8" id="KW-1185">Reference proteome</keyword>
<accession>A0A4R2BK42</accession>
<organism evidence="7 8">
    <name type="scientific">Mesobacillus foraminis</name>
    <dbReference type="NCBI Taxonomy" id="279826"/>
    <lineage>
        <taxon>Bacteria</taxon>
        <taxon>Bacillati</taxon>
        <taxon>Bacillota</taxon>
        <taxon>Bacilli</taxon>
        <taxon>Bacillales</taxon>
        <taxon>Bacillaceae</taxon>
        <taxon>Mesobacillus</taxon>
    </lineage>
</organism>
<evidence type="ECO:0000256" key="5">
    <source>
        <dbReference type="SAM" id="Phobius"/>
    </source>
</evidence>
<dbReference type="InterPro" id="IPR016071">
    <property type="entry name" value="Staphylococal_nuclease_OB-fold"/>
</dbReference>
<comment type="caution">
    <text evidence="7">The sequence shown here is derived from an EMBL/GenBank/DDBJ whole genome shotgun (WGS) entry which is preliminary data.</text>
</comment>
<feature type="compositionally biased region" description="Basic and acidic residues" evidence="4">
    <location>
        <begin position="60"/>
        <end position="106"/>
    </location>
</feature>
<sequence>MFMFIGIIAFLAFVFFVFKGIVSLFKRKNWKGDFIIAVGSFVLFAAMAIIDGTVNPPAEETSKQEERQANEEKKEEAEPTKKEEEQKEESASKEESKDKAKTEEQKQAQPKPAQPKPATPAAKGVRAKVVRVIDGDTIEVLMDGEQKEIRMLLIDTPETKHPQKPVEPFGPEASQFATETLKNKTVGIQVGKEKADRYGRILAYVWVGNKTYQEMVLEKGLAATAYLYNDLTMLDEFHEAQDIARNKKIGVWSIPGYAHVDHDHGFHYEEEPKADPAPAPKPKPAPKSVPAPEPTPAPEYFQNCTELRKIYPDGVPAGHPAYDSKHDRDKDNYACER</sequence>
<dbReference type="PROSITE" id="PS01284">
    <property type="entry name" value="TNASE_2"/>
    <property type="match status" value="1"/>
</dbReference>
<feature type="domain" description="TNase-like" evidence="6">
    <location>
        <begin position="123"/>
        <end position="254"/>
    </location>
</feature>
<dbReference type="SMART" id="SM00894">
    <property type="entry name" value="Excalibur"/>
    <property type="match status" value="1"/>
</dbReference>
<keyword evidence="5" id="KW-1133">Transmembrane helix</keyword>
<keyword evidence="5" id="KW-0472">Membrane</keyword>
<dbReference type="SMART" id="SM00318">
    <property type="entry name" value="SNc"/>
    <property type="match status" value="1"/>
</dbReference>
<feature type="region of interest" description="Disordered" evidence="4">
    <location>
        <begin position="55"/>
        <end position="125"/>
    </location>
</feature>
<evidence type="ECO:0000256" key="2">
    <source>
        <dbReference type="ARBA" id="ARBA00022759"/>
    </source>
</evidence>
<feature type="region of interest" description="Disordered" evidence="4">
    <location>
        <begin position="268"/>
        <end position="299"/>
    </location>
</feature>
<dbReference type="GO" id="GO:0004519">
    <property type="term" value="F:endonuclease activity"/>
    <property type="evidence" value="ECO:0007669"/>
    <property type="project" value="UniProtKB-KW"/>
</dbReference>
<feature type="compositionally biased region" description="Pro residues" evidence="4">
    <location>
        <begin position="275"/>
        <end position="297"/>
    </location>
</feature>
<protein>
    <submittedName>
        <fullName evidence="7">Micrococcal nuclease</fullName>
    </submittedName>
</protein>
<evidence type="ECO:0000313" key="7">
    <source>
        <dbReference type="EMBL" id="TCN26334.1"/>
    </source>
</evidence>
<feature type="transmembrane region" description="Helical" evidence="5">
    <location>
        <begin position="32"/>
        <end position="50"/>
    </location>
</feature>
<dbReference type="InterPro" id="IPR002071">
    <property type="entry name" value="Thermonucl_AS"/>
</dbReference>
<dbReference type="AlphaFoldDB" id="A0A4R2BK42"/>
<dbReference type="PANTHER" id="PTHR12302:SF3">
    <property type="entry name" value="SERINE_THREONINE-PROTEIN KINASE 31"/>
    <property type="match status" value="1"/>
</dbReference>
<keyword evidence="3" id="KW-0378">Hydrolase</keyword>
<dbReference type="GO" id="GO:0016787">
    <property type="term" value="F:hydrolase activity"/>
    <property type="evidence" value="ECO:0007669"/>
    <property type="project" value="UniProtKB-KW"/>
</dbReference>
<reference evidence="7 8" key="1">
    <citation type="journal article" date="2015" name="Stand. Genomic Sci.">
        <title>Genomic Encyclopedia of Bacterial and Archaeal Type Strains, Phase III: the genomes of soil and plant-associated and newly described type strains.</title>
        <authorList>
            <person name="Whitman W.B."/>
            <person name="Woyke T."/>
            <person name="Klenk H.P."/>
            <person name="Zhou Y."/>
            <person name="Lilburn T.G."/>
            <person name="Beck B.J."/>
            <person name="De Vos P."/>
            <person name="Vandamme P."/>
            <person name="Eisen J.A."/>
            <person name="Garrity G."/>
            <person name="Hugenholtz P."/>
            <person name="Kyrpides N.C."/>
        </authorList>
    </citation>
    <scope>NUCLEOTIDE SEQUENCE [LARGE SCALE GENOMIC DNA]</scope>
    <source>
        <strain evidence="7 8">CV53</strain>
    </source>
</reference>
<name>A0A4R2BK42_9BACI</name>
<dbReference type="EMBL" id="SLVV01000004">
    <property type="protein sequence ID" value="TCN26334.1"/>
    <property type="molecule type" value="Genomic_DNA"/>
</dbReference>
<evidence type="ECO:0000259" key="6">
    <source>
        <dbReference type="PROSITE" id="PS50830"/>
    </source>
</evidence>